<dbReference type="Gene3D" id="2.60.200.40">
    <property type="match status" value="1"/>
</dbReference>
<dbReference type="GO" id="GO:0046872">
    <property type="term" value="F:metal ion binding"/>
    <property type="evidence" value="ECO:0007669"/>
    <property type="project" value="UniProtKB-KW"/>
</dbReference>
<sequence>MDDRRGRRARRGGTPCGEGGHRPGRNPQPRQADSVTQGPTAVAVLTNPLSGQGAAKAAGARAITRFRERGLAVTELQGNSAAASVALARQAVADGAQALVCVGGDGLISAGIQAVAQSGVPIGVIPAGTGNDTAREFSIPTGDPEAAADVVVAGKTKTIDLARVGDAWFLTVLASGFDSKVTDRANSLTWPKGPMRYNVAILAELAGLRAIPYRIELDDETIEVDATLVSVGNTRSYGGGMRICPDAVVDDGLLDVTVVRHASRLRLAMLMPTIYKGTHVKLDTVDTYRSKRVRLTADGIKADADGEPLAPLPLTIEAVAAAATIFVPST</sequence>
<evidence type="ECO:0000313" key="15">
    <source>
        <dbReference type="EMBL" id="KAA0022931.1"/>
    </source>
</evidence>
<evidence type="ECO:0000256" key="12">
    <source>
        <dbReference type="ARBA" id="ARBA00023264"/>
    </source>
</evidence>
<feature type="region of interest" description="Disordered" evidence="13">
    <location>
        <begin position="1"/>
        <end position="37"/>
    </location>
</feature>
<dbReference type="PROSITE" id="PS50146">
    <property type="entry name" value="DAGK"/>
    <property type="match status" value="1"/>
</dbReference>
<evidence type="ECO:0000256" key="4">
    <source>
        <dbReference type="ARBA" id="ARBA00022679"/>
    </source>
</evidence>
<evidence type="ECO:0000256" key="8">
    <source>
        <dbReference type="ARBA" id="ARBA00022840"/>
    </source>
</evidence>
<proteinExistence type="inferred from homology"/>
<feature type="compositionally biased region" description="Basic residues" evidence="13">
    <location>
        <begin position="1"/>
        <end position="11"/>
    </location>
</feature>
<dbReference type="Pfam" id="PF19279">
    <property type="entry name" value="YegS_C"/>
    <property type="match status" value="1"/>
</dbReference>
<name>A0A5A7SFC1_9NOCA</name>
<dbReference type="OrthoDB" id="142078at2"/>
<dbReference type="SUPFAM" id="SSF111331">
    <property type="entry name" value="NAD kinase/diacylglycerol kinase-like"/>
    <property type="match status" value="1"/>
</dbReference>
<comment type="caution">
    <text evidence="15">The sequence shown here is derived from an EMBL/GenBank/DDBJ whole genome shotgun (WGS) entry which is preliminary data.</text>
</comment>
<keyword evidence="12" id="KW-1208">Phospholipid metabolism</keyword>
<dbReference type="InterPro" id="IPR050187">
    <property type="entry name" value="Lipid_Phosphate_FormReg"/>
</dbReference>
<keyword evidence="16" id="KW-1185">Reference proteome</keyword>
<dbReference type="InterPro" id="IPR016064">
    <property type="entry name" value="NAD/diacylglycerol_kinase_sf"/>
</dbReference>
<feature type="domain" description="DAGKc" evidence="14">
    <location>
        <begin position="37"/>
        <end position="168"/>
    </location>
</feature>
<evidence type="ECO:0000256" key="3">
    <source>
        <dbReference type="ARBA" id="ARBA00022516"/>
    </source>
</evidence>
<dbReference type="AlphaFoldDB" id="A0A5A7SFC1"/>
<keyword evidence="7 15" id="KW-0418">Kinase</keyword>
<evidence type="ECO:0000256" key="13">
    <source>
        <dbReference type="SAM" id="MobiDB-lite"/>
    </source>
</evidence>
<gene>
    <name evidence="15" type="ORF">FOY51_10505</name>
</gene>
<comment type="similarity">
    <text evidence="2">Belongs to the diacylglycerol/lipid kinase family.</text>
</comment>
<dbReference type="GO" id="GO:0005886">
    <property type="term" value="C:plasma membrane"/>
    <property type="evidence" value="ECO:0007669"/>
    <property type="project" value="TreeGrafter"/>
</dbReference>
<dbReference type="Pfam" id="PF00781">
    <property type="entry name" value="DAGK_cat"/>
    <property type="match status" value="1"/>
</dbReference>
<dbReference type="GO" id="GO:0005524">
    <property type="term" value="F:ATP binding"/>
    <property type="evidence" value="ECO:0007669"/>
    <property type="project" value="UniProtKB-KW"/>
</dbReference>
<keyword evidence="11" id="KW-0594">Phospholipid biosynthesis</keyword>
<dbReference type="GO" id="GO:0008654">
    <property type="term" value="P:phospholipid biosynthetic process"/>
    <property type="evidence" value="ECO:0007669"/>
    <property type="project" value="UniProtKB-KW"/>
</dbReference>
<evidence type="ECO:0000256" key="7">
    <source>
        <dbReference type="ARBA" id="ARBA00022777"/>
    </source>
</evidence>
<dbReference type="NCBIfam" id="TIGR00147">
    <property type="entry name" value="YegS/Rv2252/BmrU family lipid kinase"/>
    <property type="match status" value="1"/>
</dbReference>
<accession>A0A5A7SFC1</accession>
<dbReference type="InterPro" id="IPR005218">
    <property type="entry name" value="Diacylglycerol/lipid_kinase"/>
</dbReference>
<evidence type="ECO:0000256" key="9">
    <source>
        <dbReference type="ARBA" id="ARBA00022842"/>
    </source>
</evidence>
<reference evidence="15 16" key="1">
    <citation type="submission" date="2019-07" db="EMBL/GenBank/DDBJ databases">
        <title>Rhodococcus cavernicolus sp. nov., isolated from a cave.</title>
        <authorList>
            <person name="Lee S.D."/>
        </authorList>
    </citation>
    <scope>NUCLEOTIDE SEQUENCE [LARGE SCALE GENOMIC DNA]</scope>
    <source>
        <strain evidence="15 16">C1-24</strain>
    </source>
</reference>
<keyword evidence="3" id="KW-0444">Lipid biosynthesis</keyword>
<evidence type="ECO:0000256" key="10">
    <source>
        <dbReference type="ARBA" id="ARBA00023098"/>
    </source>
</evidence>
<comment type="cofactor">
    <cofactor evidence="1">
        <name>Mg(2+)</name>
        <dbReference type="ChEBI" id="CHEBI:18420"/>
    </cofactor>
</comment>
<feature type="compositionally biased region" description="Polar residues" evidence="13">
    <location>
        <begin position="28"/>
        <end position="37"/>
    </location>
</feature>
<keyword evidence="10" id="KW-0443">Lipid metabolism</keyword>
<keyword evidence="9" id="KW-0460">Magnesium</keyword>
<dbReference type="SMART" id="SM00046">
    <property type="entry name" value="DAGKc"/>
    <property type="match status" value="1"/>
</dbReference>
<dbReference type="Gene3D" id="3.40.50.10330">
    <property type="entry name" value="Probable inorganic polyphosphate/atp-NAD kinase, domain 1"/>
    <property type="match status" value="1"/>
</dbReference>
<evidence type="ECO:0000256" key="5">
    <source>
        <dbReference type="ARBA" id="ARBA00022723"/>
    </source>
</evidence>
<dbReference type="InterPro" id="IPR017438">
    <property type="entry name" value="ATP-NAD_kinase_N"/>
</dbReference>
<evidence type="ECO:0000259" key="14">
    <source>
        <dbReference type="PROSITE" id="PS50146"/>
    </source>
</evidence>
<dbReference type="PANTHER" id="PTHR12358">
    <property type="entry name" value="SPHINGOSINE KINASE"/>
    <property type="match status" value="1"/>
</dbReference>
<protein>
    <submittedName>
        <fullName evidence="15">Diacylglycerol kinase</fullName>
    </submittedName>
</protein>
<dbReference type="InterPro" id="IPR045540">
    <property type="entry name" value="YegS/DAGK_C"/>
</dbReference>
<evidence type="ECO:0000313" key="16">
    <source>
        <dbReference type="Proteomes" id="UP000322244"/>
    </source>
</evidence>
<evidence type="ECO:0000256" key="6">
    <source>
        <dbReference type="ARBA" id="ARBA00022741"/>
    </source>
</evidence>
<dbReference type="NCBIfam" id="NF008882">
    <property type="entry name" value="PRK11914.1"/>
    <property type="match status" value="1"/>
</dbReference>
<keyword evidence="4" id="KW-0808">Transferase</keyword>
<evidence type="ECO:0000256" key="2">
    <source>
        <dbReference type="ARBA" id="ARBA00005983"/>
    </source>
</evidence>
<dbReference type="InterPro" id="IPR001206">
    <property type="entry name" value="Diacylglycerol_kinase_cat_dom"/>
</dbReference>
<dbReference type="EMBL" id="VLNY01000004">
    <property type="protein sequence ID" value="KAA0022931.1"/>
    <property type="molecule type" value="Genomic_DNA"/>
</dbReference>
<keyword evidence="8" id="KW-0067">ATP-binding</keyword>
<evidence type="ECO:0000256" key="1">
    <source>
        <dbReference type="ARBA" id="ARBA00001946"/>
    </source>
</evidence>
<evidence type="ECO:0000256" key="11">
    <source>
        <dbReference type="ARBA" id="ARBA00023209"/>
    </source>
</evidence>
<keyword evidence="6" id="KW-0547">Nucleotide-binding</keyword>
<dbReference type="GO" id="GO:0004143">
    <property type="term" value="F:ATP-dependent diacylglycerol kinase activity"/>
    <property type="evidence" value="ECO:0007669"/>
    <property type="project" value="TreeGrafter"/>
</dbReference>
<dbReference type="PANTHER" id="PTHR12358:SF106">
    <property type="entry name" value="LIPID KINASE YEGS"/>
    <property type="match status" value="1"/>
</dbReference>
<dbReference type="Proteomes" id="UP000322244">
    <property type="component" value="Unassembled WGS sequence"/>
</dbReference>
<keyword evidence="5" id="KW-0479">Metal-binding</keyword>
<organism evidence="15 16">
    <name type="scientific">Antrihabitans cavernicola</name>
    <dbReference type="NCBI Taxonomy" id="2495913"/>
    <lineage>
        <taxon>Bacteria</taxon>
        <taxon>Bacillati</taxon>
        <taxon>Actinomycetota</taxon>
        <taxon>Actinomycetes</taxon>
        <taxon>Mycobacteriales</taxon>
        <taxon>Nocardiaceae</taxon>
        <taxon>Antrihabitans</taxon>
    </lineage>
</organism>